<feature type="domain" description="LITAF" evidence="8">
    <location>
        <begin position="18"/>
        <end position="102"/>
    </location>
</feature>
<proteinExistence type="inferred from homology"/>
<dbReference type="OMA" id="MMVNAKK"/>
<dbReference type="SMART" id="SM00714">
    <property type="entry name" value="LITAF"/>
    <property type="match status" value="1"/>
</dbReference>
<dbReference type="InterPro" id="IPR037519">
    <property type="entry name" value="LITAF_fam"/>
</dbReference>
<keyword evidence="6" id="KW-0862">Zinc</keyword>
<dbReference type="AlphaFoldDB" id="A7SSF9"/>
<keyword evidence="10" id="KW-1185">Reference proteome</keyword>
<keyword evidence="7" id="KW-0472">Membrane</keyword>
<dbReference type="FunCoup" id="A7SSF9">
    <property type="interactions" value="20"/>
</dbReference>
<dbReference type="Proteomes" id="UP000001593">
    <property type="component" value="Unassembled WGS sequence"/>
</dbReference>
<evidence type="ECO:0000256" key="2">
    <source>
        <dbReference type="ARBA" id="ARBA00004481"/>
    </source>
</evidence>
<dbReference type="eggNOG" id="ENOG502RT53">
    <property type="taxonomic scope" value="Eukaryota"/>
</dbReference>
<dbReference type="STRING" id="45351.A7SSF9"/>
<evidence type="ECO:0000256" key="6">
    <source>
        <dbReference type="ARBA" id="ARBA00022833"/>
    </source>
</evidence>
<dbReference type="InParanoid" id="A7SSF9"/>
<accession>A7SSF9</accession>
<dbReference type="GO" id="GO:0031902">
    <property type="term" value="C:late endosome membrane"/>
    <property type="evidence" value="ECO:0007669"/>
    <property type="project" value="UniProtKB-SubCell"/>
</dbReference>
<dbReference type="OrthoDB" id="5599753at2759"/>
<evidence type="ECO:0000256" key="5">
    <source>
        <dbReference type="ARBA" id="ARBA00022723"/>
    </source>
</evidence>
<dbReference type="GO" id="GO:0008270">
    <property type="term" value="F:zinc ion binding"/>
    <property type="evidence" value="ECO:0000318"/>
    <property type="project" value="GO_Central"/>
</dbReference>
<evidence type="ECO:0000256" key="4">
    <source>
        <dbReference type="ARBA" id="ARBA00005975"/>
    </source>
</evidence>
<evidence type="ECO:0000256" key="1">
    <source>
        <dbReference type="ARBA" id="ARBA00004414"/>
    </source>
</evidence>
<comment type="subcellular location">
    <subcellularLocation>
        <location evidence="2">Endosome membrane</location>
        <topology evidence="2">Peripheral membrane protein</topology>
    </subcellularLocation>
    <subcellularLocation>
        <location evidence="1">Late endosome membrane</location>
    </subcellularLocation>
    <subcellularLocation>
        <location evidence="3">Lysosome membrane</location>
        <topology evidence="3">Peripheral membrane protein</topology>
        <orientation evidence="3">Cytoplasmic side</orientation>
    </subcellularLocation>
</comment>
<dbReference type="Pfam" id="PF10601">
    <property type="entry name" value="zf-LITAF-like"/>
    <property type="match status" value="1"/>
</dbReference>
<dbReference type="HOGENOM" id="CLU_095549_6_1_1"/>
<dbReference type="PANTHER" id="PTHR23292">
    <property type="entry name" value="LIPOPOLYSACCHARIDE-INDUCED TUMOR NECROSIS FACTOR-ALPHA FACTOR"/>
    <property type="match status" value="1"/>
</dbReference>
<dbReference type="PROSITE" id="PS51837">
    <property type="entry name" value="LITAF"/>
    <property type="match status" value="1"/>
</dbReference>
<comment type="similarity">
    <text evidence="4">Belongs to the CDIP1/LITAF family.</text>
</comment>
<dbReference type="KEGG" id="nve:5504576"/>
<sequence>PGYAPQGQPYATTTVIQQPATVVVNPIGFYETPVSMNCPTCHATIVTATDYVTGTLTWLACFGLCIIGCDLGCCFIPFCVDSMKDVVHTCPNCRSQVGVFRRM</sequence>
<feature type="non-terminal residue" evidence="9">
    <location>
        <position position="103"/>
    </location>
</feature>
<organism evidence="9 10">
    <name type="scientific">Nematostella vectensis</name>
    <name type="common">Starlet sea anemone</name>
    <dbReference type="NCBI Taxonomy" id="45351"/>
    <lineage>
        <taxon>Eukaryota</taxon>
        <taxon>Metazoa</taxon>
        <taxon>Cnidaria</taxon>
        <taxon>Anthozoa</taxon>
        <taxon>Hexacorallia</taxon>
        <taxon>Actiniaria</taxon>
        <taxon>Edwardsiidae</taxon>
        <taxon>Nematostella</taxon>
    </lineage>
</organism>
<evidence type="ECO:0000256" key="3">
    <source>
        <dbReference type="ARBA" id="ARBA00004630"/>
    </source>
</evidence>
<dbReference type="PANTHER" id="PTHR23292:SF6">
    <property type="entry name" value="FI16602P1-RELATED"/>
    <property type="match status" value="1"/>
</dbReference>
<dbReference type="EMBL" id="DS469776">
    <property type="protein sequence ID" value="EDO33373.1"/>
    <property type="molecule type" value="Genomic_DNA"/>
</dbReference>
<reference evidence="9 10" key="1">
    <citation type="journal article" date="2007" name="Science">
        <title>Sea anemone genome reveals ancestral eumetazoan gene repertoire and genomic organization.</title>
        <authorList>
            <person name="Putnam N.H."/>
            <person name="Srivastava M."/>
            <person name="Hellsten U."/>
            <person name="Dirks B."/>
            <person name="Chapman J."/>
            <person name="Salamov A."/>
            <person name="Terry A."/>
            <person name="Shapiro H."/>
            <person name="Lindquist E."/>
            <person name="Kapitonov V.V."/>
            <person name="Jurka J."/>
            <person name="Genikhovich G."/>
            <person name="Grigoriev I.V."/>
            <person name="Lucas S.M."/>
            <person name="Steele R.E."/>
            <person name="Finnerty J.R."/>
            <person name="Technau U."/>
            <person name="Martindale M.Q."/>
            <person name="Rokhsar D.S."/>
        </authorList>
    </citation>
    <scope>NUCLEOTIDE SEQUENCE [LARGE SCALE GENOMIC DNA]</scope>
    <source>
        <strain evidence="10">CH2 X CH6</strain>
    </source>
</reference>
<keyword evidence="5" id="KW-0479">Metal-binding</keyword>
<evidence type="ECO:0000313" key="9">
    <source>
        <dbReference type="EMBL" id="EDO33373.1"/>
    </source>
</evidence>
<dbReference type="PhylomeDB" id="A7SSF9"/>
<dbReference type="InterPro" id="IPR006629">
    <property type="entry name" value="LITAF"/>
</dbReference>
<name>A7SSF9_NEMVE</name>
<protein>
    <recommendedName>
        <fullName evidence="8">LITAF domain-containing protein</fullName>
    </recommendedName>
</protein>
<evidence type="ECO:0000256" key="7">
    <source>
        <dbReference type="ARBA" id="ARBA00023136"/>
    </source>
</evidence>
<dbReference type="GO" id="GO:0005765">
    <property type="term" value="C:lysosomal membrane"/>
    <property type="evidence" value="ECO:0007669"/>
    <property type="project" value="UniProtKB-SubCell"/>
</dbReference>
<evidence type="ECO:0000313" key="10">
    <source>
        <dbReference type="Proteomes" id="UP000001593"/>
    </source>
</evidence>
<evidence type="ECO:0000259" key="8">
    <source>
        <dbReference type="PROSITE" id="PS51837"/>
    </source>
</evidence>
<gene>
    <name evidence="9" type="ORF">NEMVEDRAFT_v1g129909</name>
</gene>